<reference evidence="2 3" key="1">
    <citation type="submission" date="2017-02" db="EMBL/GenBank/DDBJ databases">
        <title>Pseudoalteromonas ulvae TC14 Genome.</title>
        <authorList>
            <person name="Molmeret M."/>
        </authorList>
    </citation>
    <scope>NUCLEOTIDE SEQUENCE [LARGE SCALE GENOMIC DNA]</scope>
    <source>
        <strain evidence="2">TC14</strain>
    </source>
</reference>
<dbReference type="AlphaFoldDB" id="A0A244CU09"/>
<evidence type="ECO:0000313" key="3">
    <source>
        <dbReference type="Proteomes" id="UP000194841"/>
    </source>
</evidence>
<keyword evidence="3" id="KW-1185">Reference proteome</keyword>
<accession>A0A244CU09</accession>
<proteinExistence type="predicted"/>
<feature type="signal peptide" evidence="1">
    <location>
        <begin position="1"/>
        <end position="23"/>
    </location>
</feature>
<feature type="chain" id="PRO_5012715487" description="Lipid/polyisoprenoid-binding YceI-like domain-containing protein" evidence="1">
    <location>
        <begin position="24"/>
        <end position="195"/>
    </location>
</feature>
<evidence type="ECO:0000313" key="2">
    <source>
        <dbReference type="EMBL" id="OUL58719.1"/>
    </source>
</evidence>
<name>A0A244CU09_PSEDV</name>
<gene>
    <name evidence="2" type="ORF">B1199_00035</name>
</gene>
<dbReference type="EMBL" id="MWPV01000001">
    <property type="protein sequence ID" value="OUL58719.1"/>
    <property type="molecule type" value="Genomic_DNA"/>
</dbReference>
<dbReference type="Proteomes" id="UP000194841">
    <property type="component" value="Unassembled WGS sequence"/>
</dbReference>
<evidence type="ECO:0000256" key="1">
    <source>
        <dbReference type="SAM" id="SignalP"/>
    </source>
</evidence>
<comment type="caution">
    <text evidence="2">The sequence shown here is derived from an EMBL/GenBank/DDBJ whole genome shotgun (WGS) entry which is preliminary data.</text>
</comment>
<keyword evidence="1" id="KW-0732">Signal</keyword>
<evidence type="ECO:0008006" key="4">
    <source>
        <dbReference type="Google" id="ProtNLM"/>
    </source>
</evidence>
<protein>
    <recommendedName>
        <fullName evidence="4">Lipid/polyisoprenoid-binding YceI-like domain-containing protein</fullName>
    </recommendedName>
</protein>
<sequence>MALRKMRNLIVSLVILFSSFVKADTDPCDVDSYPIKGEKVLLHANAFSLPAIYYKQGRTRIIVSKDMAIAYVKKNMSGNKGYLTQAKSHILNSLYKISGSEIIDQSNLHIPLEGLVSDELNVGIHVMAGYQGLFEGMLFNNEAAVEVDGKLVYETTATYMFGEDPKPIDEFRMVHKLNVVYKNSYVFNKCWLDVK</sequence>
<organism evidence="2 3">
    <name type="scientific">Pseudoalteromonas ulvae</name>
    <dbReference type="NCBI Taxonomy" id="107327"/>
    <lineage>
        <taxon>Bacteria</taxon>
        <taxon>Pseudomonadati</taxon>
        <taxon>Pseudomonadota</taxon>
        <taxon>Gammaproteobacteria</taxon>
        <taxon>Alteromonadales</taxon>
        <taxon>Pseudoalteromonadaceae</taxon>
        <taxon>Pseudoalteromonas</taxon>
    </lineage>
</organism>